<dbReference type="AlphaFoldDB" id="A0A409X6M0"/>
<protein>
    <submittedName>
        <fullName evidence="2">Uncharacterized protein</fullName>
    </submittedName>
</protein>
<evidence type="ECO:0000313" key="2">
    <source>
        <dbReference type="EMBL" id="PPQ86385.1"/>
    </source>
</evidence>
<gene>
    <name evidence="2" type="ORF">CVT24_004351</name>
</gene>
<evidence type="ECO:0000256" key="1">
    <source>
        <dbReference type="SAM" id="MobiDB-lite"/>
    </source>
</evidence>
<dbReference type="OrthoDB" id="3156807at2759"/>
<evidence type="ECO:0000313" key="3">
    <source>
        <dbReference type="Proteomes" id="UP000284842"/>
    </source>
</evidence>
<name>A0A409X6M0_9AGAR</name>
<dbReference type="Proteomes" id="UP000284842">
    <property type="component" value="Unassembled WGS sequence"/>
</dbReference>
<dbReference type="STRING" id="181874.A0A409X6M0"/>
<feature type="region of interest" description="Disordered" evidence="1">
    <location>
        <begin position="1"/>
        <end position="21"/>
    </location>
</feature>
<proteinExistence type="predicted"/>
<accession>A0A409X6M0</accession>
<reference evidence="2 3" key="1">
    <citation type="journal article" date="2018" name="Evol. Lett.">
        <title>Horizontal gene cluster transfer increased hallucinogenic mushroom diversity.</title>
        <authorList>
            <person name="Reynolds H.T."/>
            <person name="Vijayakumar V."/>
            <person name="Gluck-Thaler E."/>
            <person name="Korotkin H.B."/>
            <person name="Matheny P.B."/>
            <person name="Slot J.C."/>
        </authorList>
    </citation>
    <scope>NUCLEOTIDE SEQUENCE [LARGE SCALE GENOMIC DNA]</scope>
    <source>
        <strain evidence="2 3">2629</strain>
    </source>
</reference>
<keyword evidence="3" id="KW-1185">Reference proteome</keyword>
<comment type="caution">
    <text evidence="2">The sequence shown here is derived from an EMBL/GenBank/DDBJ whole genome shotgun (WGS) entry which is preliminary data.</text>
</comment>
<dbReference type="InParanoid" id="A0A409X6M0"/>
<sequence>MRPRGSGAVPGGAGGMFRRPRDWNRSNLGKIGDAALSHVDPLHVNQIVKLHNVGSLDDQNVRVLRSSSLTRSAMLSGAVASTAWKERSSSENIHVSNRAESTLWYYHRRDAKTYEIIRRKTIDLSNGHFSYTTHKRRNRPNTEIPAYEAKMTGDLRLIYIVDCIASPTDNHVVIIFGYKYWLTLLIHDHSAKCRDCLPIGFLGGTTSAHCGVALKAYDFCTHAKMDYRLWDSVASHLQSQGKEYRLRCVA</sequence>
<organism evidence="2 3">
    <name type="scientific">Panaeolus cyanescens</name>
    <dbReference type="NCBI Taxonomy" id="181874"/>
    <lineage>
        <taxon>Eukaryota</taxon>
        <taxon>Fungi</taxon>
        <taxon>Dikarya</taxon>
        <taxon>Basidiomycota</taxon>
        <taxon>Agaricomycotina</taxon>
        <taxon>Agaricomycetes</taxon>
        <taxon>Agaricomycetidae</taxon>
        <taxon>Agaricales</taxon>
        <taxon>Agaricineae</taxon>
        <taxon>Galeropsidaceae</taxon>
        <taxon>Panaeolus</taxon>
    </lineage>
</organism>
<dbReference type="EMBL" id="NHTK01004501">
    <property type="protein sequence ID" value="PPQ86385.1"/>
    <property type="molecule type" value="Genomic_DNA"/>
</dbReference>